<dbReference type="EMBL" id="CP076607">
    <property type="protein sequence ID" value="QWU13812.1"/>
    <property type="molecule type" value="Genomic_DNA"/>
</dbReference>
<keyword evidence="2" id="KW-1185">Reference proteome</keyword>
<evidence type="ECO:0000313" key="1">
    <source>
        <dbReference type="EMBL" id="QWU13812.1"/>
    </source>
</evidence>
<dbReference type="RefSeq" id="WP_051499583.1">
    <property type="nucleotide sequence ID" value="NZ_CP076607.1"/>
</dbReference>
<reference evidence="1 2" key="1">
    <citation type="submission" date="2021-06" db="EMBL/GenBank/DDBJ databases">
        <title>Whole genome sequence of Paenibacillus sophorae DSM23020 for comparative genomics.</title>
        <authorList>
            <person name="Kim M.-J."/>
            <person name="Lee G."/>
            <person name="Shin J.-H."/>
        </authorList>
    </citation>
    <scope>NUCLEOTIDE SEQUENCE [LARGE SCALE GENOMIC DNA]</scope>
    <source>
        <strain evidence="1 2">DSM 23020</strain>
    </source>
</reference>
<accession>A0ABX8H7S8</accession>
<dbReference type="InterPro" id="IPR051604">
    <property type="entry name" value="Ergot_Alk_Oxidoreductase"/>
</dbReference>
<name>A0ABX8H7S8_9BACL</name>
<dbReference type="PANTHER" id="PTHR43162:SF1">
    <property type="entry name" value="PRESTALK A DIFFERENTIATION PROTEIN A"/>
    <property type="match status" value="1"/>
</dbReference>
<evidence type="ECO:0000313" key="2">
    <source>
        <dbReference type="Proteomes" id="UP000683429"/>
    </source>
</evidence>
<sequence>MNPFTHKQLVPEWAVLRPSYFFQNFTEGPHGATINRDGVIISATGPGRVGFVDADDIAHNTDHIITGPHSLSYAETGEIIGAASGRIITHVHIDLLQPLYIISGADNRM</sequence>
<dbReference type="SUPFAM" id="SSF51735">
    <property type="entry name" value="NAD(P)-binding Rossmann-fold domains"/>
    <property type="match status" value="1"/>
</dbReference>
<dbReference type="Gene3D" id="3.90.25.10">
    <property type="entry name" value="UDP-galactose 4-epimerase, domain 1"/>
    <property type="match status" value="1"/>
</dbReference>
<dbReference type="PANTHER" id="PTHR43162">
    <property type="match status" value="1"/>
</dbReference>
<dbReference type="Gene3D" id="3.40.50.720">
    <property type="entry name" value="NAD(P)-binding Rossmann-like Domain"/>
    <property type="match status" value="1"/>
</dbReference>
<dbReference type="Proteomes" id="UP000683429">
    <property type="component" value="Chromosome"/>
</dbReference>
<organism evidence="1 2">
    <name type="scientific">Paenibacillus sophorae</name>
    <dbReference type="NCBI Taxonomy" id="1333845"/>
    <lineage>
        <taxon>Bacteria</taxon>
        <taxon>Bacillati</taxon>
        <taxon>Bacillota</taxon>
        <taxon>Bacilli</taxon>
        <taxon>Bacillales</taxon>
        <taxon>Paenibacillaceae</taxon>
        <taxon>Paenibacillus</taxon>
    </lineage>
</organism>
<proteinExistence type="predicted"/>
<gene>
    <name evidence="1" type="ORF">KP014_17800</name>
</gene>
<protein>
    <submittedName>
        <fullName evidence="1">Uncharacterized protein</fullName>
    </submittedName>
</protein>
<dbReference type="InterPro" id="IPR036291">
    <property type="entry name" value="NAD(P)-bd_dom_sf"/>
</dbReference>